<feature type="region of interest" description="Disordered" evidence="1">
    <location>
        <begin position="1"/>
        <end position="24"/>
    </location>
</feature>
<reference evidence="2 3" key="1">
    <citation type="submission" date="2023-09" db="EMBL/GenBank/DDBJ databases">
        <authorList>
            <person name="Wang M."/>
        </authorList>
    </citation>
    <scope>NUCLEOTIDE SEQUENCE [LARGE SCALE GENOMIC DNA]</scope>
    <source>
        <strain evidence="2">GT-2023</strain>
        <tissue evidence="2">Liver</tissue>
    </source>
</reference>
<feature type="compositionally biased region" description="Gly residues" evidence="1">
    <location>
        <begin position="1"/>
        <end position="18"/>
    </location>
</feature>
<accession>A0ABR3MRR7</accession>
<feature type="region of interest" description="Disordered" evidence="1">
    <location>
        <begin position="52"/>
        <end position="117"/>
    </location>
</feature>
<comment type="caution">
    <text evidence="2">The sequence shown here is derived from an EMBL/GenBank/DDBJ whole genome shotgun (WGS) entry which is preliminary data.</text>
</comment>
<evidence type="ECO:0000313" key="2">
    <source>
        <dbReference type="EMBL" id="KAL1267333.1"/>
    </source>
</evidence>
<proteinExistence type="predicted"/>
<gene>
    <name evidence="2" type="ORF">QQF64_032696</name>
</gene>
<feature type="compositionally biased region" description="Basic and acidic residues" evidence="1">
    <location>
        <begin position="53"/>
        <end position="68"/>
    </location>
</feature>
<protein>
    <submittedName>
        <fullName evidence="2">Uncharacterized protein</fullName>
    </submittedName>
</protein>
<sequence>MEIGEGGGGDAGEHGGGAEVEHEQLQRLRAKLQLPHRCTVKVQNFCWLQNMSRKPEPQSEEAQHKEPSVTDQSLTQTSTRSGPRTSGHFYSGTAATGSMCSTHRKLQKAPSANIQLI</sequence>
<keyword evidence="3" id="KW-1185">Reference proteome</keyword>
<organism evidence="2 3">
    <name type="scientific">Cirrhinus molitorella</name>
    <name type="common">mud carp</name>
    <dbReference type="NCBI Taxonomy" id="172907"/>
    <lineage>
        <taxon>Eukaryota</taxon>
        <taxon>Metazoa</taxon>
        <taxon>Chordata</taxon>
        <taxon>Craniata</taxon>
        <taxon>Vertebrata</taxon>
        <taxon>Euteleostomi</taxon>
        <taxon>Actinopterygii</taxon>
        <taxon>Neopterygii</taxon>
        <taxon>Teleostei</taxon>
        <taxon>Ostariophysi</taxon>
        <taxon>Cypriniformes</taxon>
        <taxon>Cyprinidae</taxon>
        <taxon>Labeoninae</taxon>
        <taxon>Labeonini</taxon>
        <taxon>Cirrhinus</taxon>
    </lineage>
</organism>
<dbReference type="EMBL" id="JAYMGO010000009">
    <property type="protein sequence ID" value="KAL1267333.1"/>
    <property type="molecule type" value="Genomic_DNA"/>
</dbReference>
<feature type="compositionally biased region" description="Polar residues" evidence="1">
    <location>
        <begin position="69"/>
        <end position="84"/>
    </location>
</feature>
<evidence type="ECO:0000256" key="1">
    <source>
        <dbReference type="SAM" id="MobiDB-lite"/>
    </source>
</evidence>
<evidence type="ECO:0000313" key="3">
    <source>
        <dbReference type="Proteomes" id="UP001558613"/>
    </source>
</evidence>
<name>A0ABR3MRR7_9TELE</name>
<dbReference type="Proteomes" id="UP001558613">
    <property type="component" value="Unassembled WGS sequence"/>
</dbReference>